<proteinExistence type="predicted"/>
<organism evidence="2 3">
    <name type="scientific">Podarcis lilfordi</name>
    <name type="common">Lilford's wall lizard</name>
    <dbReference type="NCBI Taxonomy" id="74358"/>
    <lineage>
        <taxon>Eukaryota</taxon>
        <taxon>Metazoa</taxon>
        <taxon>Chordata</taxon>
        <taxon>Craniata</taxon>
        <taxon>Vertebrata</taxon>
        <taxon>Euteleostomi</taxon>
        <taxon>Lepidosauria</taxon>
        <taxon>Squamata</taxon>
        <taxon>Bifurcata</taxon>
        <taxon>Unidentata</taxon>
        <taxon>Episquamata</taxon>
        <taxon>Laterata</taxon>
        <taxon>Lacertibaenia</taxon>
        <taxon>Lacertidae</taxon>
        <taxon>Podarcis</taxon>
    </lineage>
</organism>
<name>A0AA35L6U9_9SAUR</name>
<feature type="compositionally biased region" description="Gly residues" evidence="1">
    <location>
        <begin position="39"/>
        <end position="48"/>
    </location>
</feature>
<gene>
    <name evidence="2" type="ORF">PODLI_1B026466</name>
</gene>
<reference evidence="2" key="1">
    <citation type="submission" date="2022-12" db="EMBL/GenBank/DDBJ databases">
        <authorList>
            <person name="Alioto T."/>
            <person name="Alioto T."/>
            <person name="Gomez Garrido J."/>
        </authorList>
    </citation>
    <scope>NUCLEOTIDE SEQUENCE</scope>
</reference>
<evidence type="ECO:0000313" key="2">
    <source>
        <dbReference type="EMBL" id="CAI5790411.1"/>
    </source>
</evidence>
<keyword evidence="3" id="KW-1185">Reference proteome</keyword>
<accession>A0AA35L6U9</accession>
<dbReference type="Proteomes" id="UP001178461">
    <property type="component" value="Chromosome 13"/>
</dbReference>
<sequence>MSAAKPRHSAHVPLDFLSLWAARKRWEERDVRGRRPRGGKPGSSGGGTASPRGRPRRQALYEKSLPVDCPAWDARCSSEGS</sequence>
<dbReference type="AlphaFoldDB" id="A0AA35L6U9"/>
<protein>
    <submittedName>
        <fullName evidence="2">Uncharacterized protein</fullName>
    </submittedName>
</protein>
<dbReference type="EMBL" id="OX395138">
    <property type="protein sequence ID" value="CAI5790411.1"/>
    <property type="molecule type" value="Genomic_DNA"/>
</dbReference>
<evidence type="ECO:0000313" key="3">
    <source>
        <dbReference type="Proteomes" id="UP001178461"/>
    </source>
</evidence>
<evidence type="ECO:0000256" key="1">
    <source>
        <dbReference type="SAM" id="MobiDB-lite"/>
    </source>
</evidence>
<feature type="region of interest" description="Disordered" evidence="1">
    <location>
        <begin position="27"/>
        <end position="62"/>
    </location>
</feature>